<evidence type="ECO:0000256" key="7">
    <source>
        <dbReference type="ARBA" id="ARBA00022840"/>
    </source>
</evidence>
<dbReference type="PANTHER" id="PTHR11964">
    <property type="entry name" value="S-ADENOSYLMETHIONINE SYNTHETASE"/>
    <property type="match status" value="1"/>
</dbReference>
<evidence type="ECO:0000256" key="5">
    <source>
        <dbReference type="ARBA" id="ARBA00022723"/>
    </source>
</evidence>
<feature type="binding site" description="in other chain" evidence="10">
    <location>
        <position position="41"/>
    </location>
    <ligand>
        <name>ATP</name>
        <dbReference type="ChEBI" id="CHEBI:30616"/>
        <note>ligand shared between two neighboring subunits</note>
    </ligand>
</feature>
<feature type="domain" description="S-adenosylmethionine synthetase C-terminal" evidence="15">
    <location>
        <begin position="261"/>
        <end position="399"/>
    </location>
</feature>
<comment type="similarity">
    <text evidence="2 10 12">Belongs to the AdoMet synthase family.</text>
</comment>
<feature type="binding site" evidence="10">
    <location>
        <position position="267"/>
    </location>
    <ligand>
        <name>ATP</name>
        <dbReference type="ChEBI" id="CHEBI:30616"/>
        <note>ligand shared between two neighboring subunits</note>
    </ligand>
</feature>
<feature type="binding site" evidence="10">
    <location>
        <position position="294"/>
    </location>
    <ligand>
        <name>ATP</name>
        <dbReference type="ChEBI" id="CHEBI:30616"/>
        <note>ligand shared between two neighboring subunits</note>
    </ligand>
</feature>
<comment type="cofactor">
    <cofactor evidence="10">
        <name>K(+)</name>
        <dbReference type="ChEBI" id="CHEBI:29103"/>
    </cofactor>
    <text evidence="10">Binds 1 potassium ion per subunit.</text>
</comment>
<dbReference type="InterPro" id="IPR022630">
    <property type="entry name" value="S-AdoMet_synt_C"/>
</dbReference>
<comment type="subcellular location">
    <subcellularLocation>
        <location evidence="10 11">Cytoplasm</location>
    </subcellularLocation>
</comment>
<evidence type="ECO:0000313" key="17">
    <source>
        <dbReference type="Proteomes" id="UP000315003"/>
    </source>
</evidence>
<evidence type="ECO:0000256" key="3">
    <source>
        <dbReference type="ARBA" id="ARBA00022563"/>
    </source>
</evidence>
<dbReference type="Pfam" id="PF00438">
    <property type="entry name" value="S-AdoMet_synt_N"/>
    <property type="match status" value="1"/>
</dbReference>
<evidence type="ECO:0000256" key="8">
    <source>
        <dbReference type="ARBA" id="ARBA00022842"/>
    </source>
</evidence>
<evidence type="ECO:0000256" key="9">
    <source>
        <dbReference type="ARBA" id="ARBA00022958"/>
    </source>
</evidence>
<keyword evidence="5 10" id="KW-0479">Metal-binding</keyword>
<comment type="cofactor">
    <cofactor evidence="10">
        <name>Mg(2+)</name>
        <dbReference type="ChEBI" id="CHEBI:18420"/>
    </cofactor>
    <text evidence="10">Binds 2 divalent ions per subunit.</text>
</comment>
<dbReference type="SUPFAM" id="SSF55973">
    <property type="entry name" value="S-adenosylmethionine synthetase"/>
    <property type="match status" value="3"/>
</dbReference>
<evidence type="ECO:0000256" key="11">
    <source>
        <dbReference type="RuleBase" id="RU000542"/>
    </source>
</evidence>
<dbReference type="HAMAP" id="MF_00086">
    <property type="entry name" value="S_AdoMet_synth1"/>
    <property type="match status" value="1"/>
</dbReference>
<feature type="binding site" description="in other chain" evidence="10">
    <location>
        <begin position="192"/>
        <end position="194"/>
    </location>
    <ligand>
        <name>ATP</name>
        <dbReference type="ChEBI" id="CHEBI:30616"/>
        <note>ligand shared between two neighboring subunits</note>
    </ligand>
</feature>
<dbReference type="Pfam" id="PF02773">
    <property type="entry name" value="S-AdoMet_synt_C"/>
    <property type="match status" value="1"/>
</dbReference>
<evidence type="ECO:0000256" key="12">
    <source>
        <dbReference type="RuleBase" id="RU004462"/>
    </source>
</evidence>
<gene>
    <name evidence="10 16" type="primary">metK</name>
    <name evidence="16" type="ORF">SV7mr_02600</name>
</gene>
<reference evidence="16 17" key="1">
    <citation type="submission" date="2019-02" db="EMBL/GenBank/DDBJ databases">
        <title>Deep-cultivation of Planctomycetes and their phenomic and genomic characterization uncovers novel biology.</title>
        <authorList>
            <person name="Wiegand S."/>
            <person name="Jogler M."/>
            <person name="Boedeker C."/>
            <person name="Pinto D."/>
            <person name="Vollmers J."/>
            <person name="Rivas-Marin E."/>
            <person name="Kohn T."/>
            <person name="Peeters S.H."/>
            <person name="Heuer A."/>
            <person name="Rast P."/>
            <person name="Oberbeckmann S."/>
            <person name="Bunk B."/>
            <person name="Jeske O."/>
            <person name="Meyerdierks A."/>
            <person name="Storesund J.E."/>
            <person name="Kallscheuer N."/>
            <person name="Luecker S."/>
            <person name="Lage O.M."/>
            <person name="Pohl T."/>
            <person name="Merkel B.J."/>
            <person name="Hornburger P."/>
            <person name="Mueller R.-W."/>
            <person name="Bruemmer F."/>
            <person name="Labrenz M."/>
            <person name="Spormann A.M."/>
            <person name="Op den Camp H."/>
            <person name="Overmann J."/>
            <person name="Amann R."/>
            <person name="Jetten M.S.M."/>
            <person name="Mascher T."/>
            <person name="Medema M.H."/>
            <person name="Devos D.P."/>
            <person name="Kaster A.-K."/>
            <person name="Ovreas L."/>
            <person name="Rohde M."/>
            <person name="Galperin M.Y."/>
            <person name="Jogler C."/>
        </authorList>
    </citation>
    <scope>NUCLEOTIDE SEQUENCE [LARGE SCALE GENOMIC DNA]</scope>
    <source>
        <strain evidence="16 17">SV_7m_r</strain>
    </source>
</reference>
<accession>A0A517SNS3</accession>
<feature type="binding site" evidence="10">
    <location>
        <position position="69"/>
    </location>
    <ligand>
        <name>K(+)</name>
        <dbReference type="ChEBI" id="CHEBI:29103"/>
    </ligand>
</feature>
<dbReference type="Gene3D" id="3.30.300.10">
    <property type="match status" value="3"/>
</dbReference>
<evidence type="ECO:0000256" key="10">
    <source>
        <dbReference type="HAMAP-Rule" id="MF_00086"/>
    </source>
</evidence>
<comment type="pathway">
    <text evidence="1 10">Amino-acid biosynthesis; S-adenosyl-L-methionine biosynthesis; S-adenosyl-L-methionine from L-methionine: step 1/1.</text>
</comment>
<dbReference type="Proteomes" id="UP000315003">
    <property type="component" value="Chromosome"/>
</dbReference>
<dbReference type="GO" id="GO:0006556">
    <property type="term" value="P:S-adenosylmethionine biosynthetic process"/>
    <property type="evidence" value="ECO:0007669"/>
    <property type="project" value="UniProtKB-UniRule"/>
</dbReference>
<proteinExistence type="inferred from homology"/>
<feature type="region of interest" description="Flexible loop" evidence="10">
    <location>
        <begin position="125"/>
        <end position="135"/>
    </location>
</feature>
<dbReference type="CDD" id="cd18079">
    <property type="entry name" value="S-AdoMet_synt"/>
    <property type="match status" value="1"/>
</dbReference>
<keyword evidence="4 10" id="KW-0808">Transferase</keyword>
<feature type="binding site" description="in other chain" evidence="10">
    <location>
        <position position="298"/>
    </location>
    <ligand>
        <name>L-methionine</name>
        <dbReference type="ChEBI" id="CHEBI:57844"/>
        <note>ligand shared between two neighboring subunits</note>
    </ligand>
</feature>
<evidence type="ECO:0000256" key="1">
    <source>
        <dbReference type="ARBA" id="ARBA00005224"/>
    </source>
</evidence>
<evidence type="ECO:0000256" key="6">
    <source>
        <dbReference type="ARBA" id="ARBA00022741"/>
    </source>
</evidence>
<feature type="binding site" description="in other chain" evidence="10">
    <location>
        <position position="82"/>
    </location>
    <ligand>
        <name>L-methionine</name>
        <dbReference type="ChEBI" id="CHEBI:57844"/>
        <note>ligand shared between two neighboring subunits</note>
    </ligand>
</feature>
<evidence type="ECO:0000313" key="16">
    <source>
        <dbReference type="EMBL" id="QDT57775.1"/>
    </source>
</evidence>
<feature type="binding site" description="in other chain" evidence="10">
    <location>
        <begin position="273"/>
        <end position="274"/>
    </location>
    <ligand>
        <name>ATP</name>
        <dbReference type="ChEBI" id="CHEBI:30616"/>
        <note>ligand shared between two neighboring subunits</note>
    </ligand>
</feature>
<dbReference type="PIRSF" id="PIRSF000497">
    <property type="entry name" value="MAT"/>
    <property type="match status" value="1"/>
</dbReference>
<keyword evidence="10" id="KW-0963">Cytoplasm</keyword>
<evidence type="ECO:0000259" key="15">
    <source>
        <dbReference type="Pfam" id="PF02773"/>
    </source>
</evidence>
<keyword evidence="9 10" id="KW-0630">Potassium</keyword>
<dbReference type="Pfam" id="PF02772">
    <property type="entry name" value="S-AdoMet_synt_M"/>
    <property type="match status" value="1"/>
</dbReference>
<dbReference type="EMBL" id="CP036272">
    <property type="protein sequence ID" value="QDT57775.1"/>
    <property type="molecule type" value="Genomic_DNA"/>
</dbReference>
<evidence type="ECO:0000259" key="13">
    <source>
        <dbReference type="Pfam" id="PF00438"/>
    </source>
</evidence>
<dbReference type="GO" id="GO:0000287">
    <property type="term" value="F:magnesium ion binding"/>
    <property type="evidence" value="ECO:0007669"/>
    <property type="project" value="UniProtKB-UniRule"/>
</dbReference>
<dbReference type="PROSITE" id="PS00377">
    <property type="entry name" value="ADOMET_SYNTHASE_2"/>
    <property type="match status" value="1"/>
</dbReference>
<keyword evidence="8 10" id="KW-0460">Magnesium</keyword>
<dbReference type="PROSITE" id="PS00376">
    <property type="entry name" value="ADOMET_SYNTHASE_1"/>
    <property type="match status" value="1"/>
</dbReference>
<dbReference type="NCBIfam" id="TIGR01034">
    <property type="entry name" value="metK"/>
    <property type="match status" value="1"/>
</dbReference>
<dbReference type="InterPro" id="IPR022628">
    <property type="entry name" value="S-AdoMet_synt_N"/>
</dbReference>
<dbReference type="InterPro" id="IPR022631">
    <property type="entry name" value="ADOMET_SYNTHASE_CS"/>
</dbReference>
<dbReference type="EC" id="2.5.1.6" evidence="10"/>
<feature type="binding site" description="in other chain" evidence="10">
    <location>
        <begin position="258"/>
        <end position="259"/>
    </location>
    <ligand>
        <name>ATP</name>
        <dbReference type="ChEBI" id="CHEBI:30616"/>
        <note>ligand shared between two neighboring subunits</note>
    </ligand>
</feature>
<feature type="binding site" description="in other chain" evidence="10">
    <location>
        <position position="125"/>
    </location>
    <ligand>
        <name>L-methionine</name>
        <dbReference type="ChEBI" id="CHEBI:57844"/>
        <note>ligand shared between two neighboring subunits</note>
    </ligand>
</feature>
<keyword evidence="7 10" id="KW-0067">ATP-binding</keyword>
<name>A0A517SNS3_9BACT</name>
<dbReference type="AlphaFoldDB" id="A0A517SNS3"/>
<evidence type="ECO:0000256" key="4">
    <source>
        <dbReference type="ARBA" id="ARBA00022679"/>
    </source>
</evidence>
<dbReference type="GO" id="GO:0005737">
    <property type="term" value="C:cytoplasm"/>
    <property type="evidence" value="ECO:0007669"/>
    <property type="project" value="UniProtKB-SubCell"/>
</dbReference>
<dbReference type="GO" id="GO:0005524">
    <property type="term" value="F:ATP binding"/>
    <property type="evidence" value="ECO:0007669"/>
    <property type="project" value="UniProtKB-UniRule"/>
</dbReference>
<sequence length="419" mass="45078">MDEFDLPEFSLPELTSETNHGDLPVSEARFLFTSESVSMGHPDKLADRISDAILDALFEQDPNSRVACETMVTTGLAVIAGEISTQAKVNYSDVVRQTINEVGYTDDHMGICGDTCAVMVSLDTQSPDIAQGVDSDSDAGKDVGAGDQGLMFGYACTETPELMPLPIALSHRIINRITEARFNKEVPWLRPDNKSQVTVEYVGNKPVRIDTVVVSAQHDEDVTNDEIRQFIIENVIAPCLPSDLDTSDITYHINPTGKFVVGGPHGDCGLTGRKIIVDTYGGWGRHGGGAFSGKDPTKVDRSAAYMARYVAKNIVAAGLAERCEVQLAYAIGVSEPVSVHVDSEGTGTVPDEVLRDLVREHFPLTPSGIIEHLQLRRPVYKPTTSGGHFGRDGEGFTWENTDKAEALAAAAKEAAAGSA</sequence>
<comment type="function">
    <text evidence="10">Catalyzes the formation of S-adenosylmethionine (AdoMet) from methionine and ATP. The overall synthetic reaction is composed of two sequential steps, AdoMet formation and the subsequent tripolyphosphate hydrolysis which occurs prior to release of AdoMet from the enzyme.</text>
</comment>
<keyword evidence="6 10" id="KW-0547">Nucleotide-binding</keyword>
<feature type="binding site" evidence="10">
    <location>
        <position position="290"/>
    </location>
    <ligand>
        <name>ATP</name>
        <dbReference type="ChEBI" id="CHEBI:30616"/>
        <note>ligand shared between two neighboring subunits</note>
    </ligand>
</feature>
<dbReference type="InterPro" id="IPR002133">
    <property type="entry name" value="S-AdoMet_synthetase"/>
</dbReference>
<comment type="catalytic activity">
    <reaction evidence="10">
        <text>L-methionine + ATP + H2O = S-adenosyl-L-methionine + phosphate + diphosphate</text>
        <dbReference type="Rhea" id="RHEA:21080"/>
        <dbReference type="ChEBI" id="CHEBI:15377"/>
        <dbReference type="ChEBI" id="CHEBI:30616"/>
        <dbReference type="ChEBI" id="CHEBI:33019"/>
        <dbReference type="ChEBI" id="CHEBI:43474"/>
        <dbReference type="ChEBI" id="CHEBI:57844"/>
        <dbReference type="ChEBI" id="CHEBI:59789"/>
        <dbReference type="EC" id="2.5.1.6"/>
    </reaction>
</comment>
<feature type="domain" description="S-adenosylmethionine synthetase central" evidence="14">
    <location>
        <begin position="143"/>
        <end position="259"/>
    </location>
</feature>
<dbReference type="FunFam" id="3.30.300.10:FF:000003">
    <property type="entry name" value="S-adenosylmethionine synthase"/>
    <property type="match status" value="1"/>
</dbReference>
<dbReference type="InterPro" id="IPR022636">
    <property type="entry name" value="S-AdoMet_synthetase_sfam"/>
</dbReference>
<keyword evidence="3 10" id="KW-0554">One-carbon metabolism</keyword>
<dbReference type="UniPathway" id="UPA00315">
    <property type="reaction ID" value="UER00080"/>
</dbReference>
<protein>
    <recommendedName>
        <fullName evidence="10">S-adenosylmethionine synthase</fullName>
        <shortName evidence="10">AdoMet synthase</shortName>
        <ecNumber evidence="10">2.5.1.6</ecNumber>
    </recommendedName>
    <alternativeName>
        <fullName evidence="10">MAT</fullName>
    </alternativeName>
    <alternativeName>
        <fullName evidence="10">Methionine adenosyltransferase</fullName>
    </alternativeName>
</protein>
<feature type="binding site" evidence="10">
    <location>
        <position position="43"/>
    </location>
    <ligand>
        <name>Mg(2+)</name>
        <dbReference type="ChEBI" id="CHEBI:18420"/>
    </ligand>
</feature>
<dbReference type="InterPro" id="IPR022629">
    <property type="entry name" value="S-AdoMet_synt_central"/>
</dbReference>
<dbReference type="GO" id="GO:0006730">
    <property type="term" value="P:one-carbon metabolic process"/>
    <property type="evidence" value="ECO:0007669"/>
    <property type="project" value="UniProtKB-KW"/>
</dbReference>
<feature type="binding site" evidence="10">
    <location>
        <position position="267"/>
    </location>
    <ligand>
        <name>L-methionine</name>
        <dbReference type="ChEBI" id="CHEBI:57844"/>
        <note>ligand shared between two neighboring subunits</note>
    </ligand>
</feature>
<dbReference type="GO" id="GO:0004478">
    <property type="term" value="F:methionine adenosyltransferase activity"/>
    <property type="evidence" value="ECO:0007669"/>
    <property type="project" value="UniProtKB-UniRule"/>
</dbReference>
<keyword evidence="17" id="KW-1185">Reference proteome</keyword>
<evidence type="ECO:0000259" key="14">
    <source>
        <dbReference type="Pfam" id="PF02772"/>
    </source>
</evidence>
<comment type="subunit">
    <text evidence="10">Homotetramer; dimer of dimers.</text>
</comment>
<evidence type="ECO:0000256" key="2">
    <source>
        <dbReference type="ARBA" id="ARBA00009685"/>
    </source>
</evidence>
<dbReference type="OrthoDB" id="9801686at2"/>
<organism evidence="16 17">
    <name type="scientific">Stieleria bergensis</name>
    <dbReference type="NCBI Taxonomy" id="2528025"/>
    <lineage>
        <taxon>Bacteria</taxon>
        <taxon>Pseudomonadati</taxon>
        <taxon>Planctomycetota</taxon>
        <taxon>Planctomycetia</taxon>
        <taxon>Pirellulales</taxon>
        <taxon>Pirellulaceae</taxon>
        <taxon>Stieleria</taxon>
    </lineage>
</organism>
<feature type="domain" description="S-adenosylmethionine synthetase N-terminal" evidence="13">
    <location>
        <begin position="30"/>
        <end position="127"/>
    </location>
</feature>